<evidence type="ECO:0000256" key="6">
    <source>
        <dbReference type="SAM" id="SignalP"/>
    </source>
</evidence>
<keyword evidence="3 5" id="KW-0326">Glycosidase</keyword>
<feature type="chain" id="PRO_5012126446" description="GH26 domain-containing protein" evidence="6">
    <location>
        <begin position="37"/>
        <end position="542"/>
    </location>
</feature>
<dbReference type="InterPro" id="IPR000805">
    <property type="entry name" value="Glyco_hydro_26"/>
</dbReference>
<dbReference type="Gene3D" id="1.25.40.10">
    <property type="entry name" value="Tetratricopeptide repeat domain"/>
    <property type="match status" value="1"/>
</dbReference>
<name>A0A221ST08_9DEIO</name>
<proteinExistence type="inferred from homology"/>
<keyword evidence="2 5" id="KW-0378">Hydrolase</keyword>
<sequence>MRPVNVPARPALLLAALLSPAAPLLTGTLLSGTAHAGTFAFPAVLPRKADGWYALGVQATRAGDPGAAARAFAQAAALNPTAANWRALADAYVALGDYTSATDAYTRAAARYRAQGDGVTARALEYKAAPYRQTIDVRLVTAQTGSTQPRLARLEPARGILLGAYAPELSVTGVPPRLSPERQDFAVIFRYWDLKPSRSPDVIFPHRHAQAARTHGQALHIALEPAVPLRQVTDAMLSAFAKETAKAGLPVFVRFAAEMNDPQNEWSRDPALYRSTFQRLARALHQHAPNAATVWMPMPGDLTKIGRYYPGPDAVDWAGLSLYSLPFENGNVRAPRLNAHPLDLVDGFYARYAPAHPIQLSEYAASHRSGAAASQDHSDFAARQLREVYWGAWIRYPRLKNINWLDLNMLTGEANGKSAARRNDYRLFASPAKWQAFQDLRTINAFQRRFQKACLTCTVSTATPWPARVPAHTDLSGVLWLQTATPPARVQVTVNGQDIPTAPTLPHTFRFQATPGTHRLTVTAYSASGQLMLRTEKTFQAQ</sequence>
<dbReference type="GO" id="GO:0006080">
    <property type="term" value="P:substituted mannan metabolic process"/>
    <property type="evidence" value="ECO:0007669"/>
    <property type="project" value="InterPro"/>
</dbReference>
<dbReference type="InterPro" id="IPR011990">
    <property type="entry name" value="TPR-like_helical_dom_sf"/>
</dbReference>
<dbReference type="SUPFAM" id="SSF51445">
    <property type="entry name" value="(Trans)glycosidases"/>
    <property type="match status" value="1"/>
</dbReference>
<feature type="active site" description="Nucleophile" evidence="5">
    <location>
        <position position="362"/>
    </location>
</feature>
<keyword evidence="4" id="KW-0802">TPR repeat</keyword>
<feature type="signal peptide" evidence="6">
    <location>
        <begin position="1"/>
        <end position="36"/>
    </location>
</feature>
<dbReference type="Gene3D" id="3.20.20.80">
    <property type="entry name" value="Glycosidases"/>
    <property type="match status" value="1"/>
</dbReference>
<dbReference type="PANTHER" id="PTHR40079:SF4">
    <property type="entry name" value="GH26 DOMAIN-CONTAINING PROTEIN-RELATED"/>
    <property type="match status" value="1"/>
</dbReference>
<evidence type="ECO:0000256" key="2">
    <source>
        <dbReference type="ARBA" id="ARBA00022801"/>
    </source>
</evidence>
<protein>
    <recommendedName>
        <fullName evidence="7">GH26 domain-containing protein</fullName>
    </recommendedName>
</protein>
<organism evidence="8 9">
    <name type="scientific">Deinococcus ficus</name>
    <dbReference type="NCBI Taxonomy" id="317577"/>
    <lineage>
        <taxon>Bacteria</taxon>
        <taxon>Thermotogati</taxon>
        <taxon>Deinococcota</taxon>
        <taxon>Deinococci</taxon>
        <taxon>Deinococcales</taxon>
        <taxon>Deinococcaceae</taxon>
        <taxon>Deinococcus</taxon>
    </lineage>
</organism>
<dbReference type="GO" id="GO:0016985">
    <property type="term" value="F:mannan endo-1,4-beta-mannosidase activity"/>
    <property type="evidence" value="ECO:0007669"/>
    <property type="project" value="InterPro"/>
</dbReference>
<dbReference type="STRING" id="317577.GCA_000419625_00971"/>
<dbReference type="PROSITE" id="PS50005">
    <property type="entry name" value="TPR"/>
    <property type="match status" value="1"/>
</dbReference>
<keyword evidence="6" id="KW-0732">Signal</keyword>
<evidence type="ECO:0000256" key="5">
    <source>
        <dbReference type="PROSITE-ProRule" id="PRU01100"/>
    </source>
</evidence>
<evidence type="ECO:0000256" key="1">
    <source>
        <dbReference type="ARBA" id="ARBA00007754"/>
    </source>
</evidence>
<dbReference type="Gene3D" id="2.60.40.10">
    <property type="entry name" value="Immunoglobulins"/>
    <property type="match status" value="1"/>
</dbReference>
<gene>
    <name evidence="8" type="ORF">DFI_01045</name>
</gene>
<feature type="repeat" description="TPR" evidence="4">
    <location>
        <begin position="49"/>
        <end position="82"/>
    </location>
</feature>
<dbReference type="AlphaFoldDB" id="A0A221ST08"/>
<dbReference type="PANTHER" id="PTHR40079">
    <property type="entry name" value="MANNAN ENDO-1,4-BETA-MANNOSIDASE E-RELATED"/>
    <property type="match status" value="1"/>
</dbReference>
<evidence type="ECO:0000256" key="4">
    <source>
        <dbReference type="PROSITE-ProRule" id="PRU00339"/>
    </source>
</evidence>
<reference evidence="8 9" key="1">
    <citation type="submission" date="2017-05" db="EMBL/GenBank/DDBJ databases">
        <title>The complete genome sequence of Deinococcus ficus isolated from the rhizosphere of the Ficus religiosa L. in Taiwan.</title>
        <authorList>
            <person name="Wu K.-M."/>
            <person name="Liao T.-L."/>
            <person name="Liu Y.-M."/>
            <person name="Young C.-C."/>
            <person name="Tsai S.-F."/>
        </authorList>
    </citation>
    <scope>NUCLEOTIDE SEQUENCE [LARGE SCALE GENOMIC DNA]</scope>
    <source>
        <strain evidence="8 9">CC-FR2-10</strain>
    </source>
</reference>
<keyword evidence="9" id="KW-1185">Reference proteome</keyword>
<feature type="active site" description="Proton donor" evidence="5">
    <location>
        <position position="258"/>
    </location>
</feature>
<dbReference type="InterPro" id="IPR019734">
    <property type="entry name" value="TPR_rpt"/>
</dbReference>
<dbReference type="SUPFAM" id="SSF48452">
    <property type="entry name" value="TPR-like"/>
    <property type="match status" value="1"/>
</dbReference>
<evidence type="ECO:0000256" key="3">
    <source>
        <dbReference type="ARBA" id="ARBA00023295"/>
    </source>
</evidence>
<dbReference type="InterPro" id="IPR013783">
    <property type="entry name" value="Ig-like_fold"/>
</dbReference>
<accession>A0A221ST08</accession>
<feature type="domain" description="GH26" evidence="7">
    <location>
        <begin position="36"/>
        <end position="437"/>
    </location>
</feature>
<dbReference type="PROSITE" id="PS51764">
    <property type="entry name" value="GH26"/>
    <property type="match status" value="1"/>
</dbReference>
<dbReference type="EMBL" id="CP021081">
    <property type="protein sequence ID" value="ASN79779.1"/>
    <property type="molecule type" value="Genomic_DNA"/>
</dbReference>
<dbReference type="KEGG" id="dfc:DFI_01045"/>
<dbReference type="InterPro" id="IPR017853">
    <property type="entry name" value="GH"/>
</dbReference>
<evidence type="ECO:0000313" key="9">
    <source>
        <dbReference type="Proteomes" id="UP000259030"/>
    </source>
</evidence>
<comment type="similarity">
    <text evidence="1 5">Belongs to the glycosyl hydrolase 26 family.</text>
</comment>
<evidence type="ECO:0000313" key="8">
    <source>
        <dbReference type="EMBL" id="ASN79779.1"/>
    </source>
</evidence>
<evidence type="ECO:0000259" key="7">
    <source>
        <dbReference type="PROSITE" id="PS51764"/>
    </source>
</evidence>
<dbReference type="InterPro" id="IPR022790">
    <property type="entry name" value="GH26_dom"/>
</dbReference>
<dbReference type="Proteomes" id="UP000259030">
    <property type="component" value="Chromosome"/>
</dbReference>